<dbReference type="Proteomes" id="UP000606194">
    <property type="component" value="Unassembled WGS sequence"/>
</dbReference>
<dbReference type="PANTHER" id="PTHR43245:SF13">
    <property type="entry name" value="UDP-D-APIOSE_UDP-D-XYLOSE SYNTHASE 2"/>
    <property type="match status" value="1"/>
</dbReference>
<sequence>MGRETAVVLGGTGWVGRHVSASFAAEGYDVVTVARDRAERLPYARFVRLDLTAEPVEKIVRTLEAERPAVVVNAAGQPWGSSEEVMRTSLLELTERVLAALGALPFRPRFVQVGTVMEYGPTPRGVPIGENTAPRPAGAYGRIKLAASTAVLEAARAGRVDAVVVRLVNVAGPGTAPASLLGRVLEELLTAREEGRDAELVLAPLRAQRDYIDIRDAGDAVLAAARGGLVGQAVNIGSGTTVPVRRLVRQLIAASGVPTRLEERAPGAGGPVSPGAGGDWLAVDPDPARLLLGWKAQRPVEGALSDDWHDRAARRTGS</sequence>
<evidence type="ECO:0000313" key="3">
    <source>
        <dbReference type="EMBL" id="GGS05607.1"/>
    </source>
</evidence>
<feature type="region of interest" description="Disordered" evidence="1">
    <location>
        <begin position="260"/>
        <end position="280"/>
    </location>
</feature>
<feature type="compositionally biased region" description="Gly residues" evidence="1">
    <location>
        <begin position="267"/>
        <end position="278"/>
    </location>
</feature>
<keyword evidence="4" id="KW-1185">Reference proteome</keyword>
<organism evidence="3 4">
    <name type="scientific">Streptomyces humidus</name>
    <dbReference type="NCBI Taxonomy" id="52259"/>
    <lineage>
        <taxon>Bacteria</taxon>
        <taxon>Bacillati</taxon>
        <taxon>Actinomycetota</taxon>
        <taxon>Actinomycetes</taxon>
        <taxon>Kitasatosporales</taxon>
        <taxon>Streptomycetaceae</taxon>
        <taxon>Streptomyces</taxon>
    </lineage>
</organism>
<dbReference type="PANTHER" id="PTHR43245">
    <property type="entry name" value="BIFUNCTIONAL POLYMYXIN RESISTANCE PROTEIN ARNA"/>
    <property type="match status" value="1"/>
</dbReference>
<reference evidence="3" key="2">
    <citation type="submission" date="2020-09" db="EMBL/GenBank/DDBJ databases">
        <authorList>
            <person name="Sun Q."/>
            <person name="Ohkuma M."/>
        </authorList>
    </citation>
    <scope>NUCLEOTIDE SEQUENCE</scope>
    <source>
        <strain evidence="3">JCM 4386</strain>
    </source>
</reference>
<proteinExistence type="predicted"/>
<reference evidence="3" key="1">
    <citation type="journal article" date="2014" name="Int. J. Syst. Evol. Microbiol.">
        <title>Complete genome sequence of Corynebacterium casei LMG S-19264T (=DSM 44701T), isolated from a smear-ripened cheese.</title>
        <authorList>
            <consortium name="US DOE Joint Genome Institute (JGI-PGF)"/>
            <person name="Walter F."/>
            <person name="Albersmeier A."/>
            <person name="Kalinowski J."/>
            <person name="Ruckert C."/>
        </authorList>
    </citation>
    <scope>NUCLEOTIDE SEQUENCE</scope>
    <source>
        <strain evidence="3">JCM 4386</strain>
    </source>
</reference>
<dbReference type="Gene3D" id="3.90.25.10">
    <property type="entry name" value="UDP-galactose 4-epimerase, domain 1"/>
    <property type="match status" value="1"/>
</dbReference>
<dbReference type="SUPFAM" id="SSF51735">
    <property type="entry name" value="NAD(P)-binding Rossmann-fold domains"/>
    <property type="match status" value="1"/>
</dbReference>
<dbReference type="Gene3D" id="3.40.50.720">
    <property type="entry name" value="NAD(P)-binding Rossmann-like Domain"/>
    <property type="match status" value="1"/>
</dbReference>
<dbReference type="InterPro" id="IPR036291">
    <property type="entry name" value="NAD(P)-bd_dom_sf"/>
</dbReference>
<evidence type="ECO:0000256" key="1">
    <source>
        <dbReference type="SAM" id="MobiDB-lite"/>
    </source>
</evidence>
<dbReference type="Pfam" id="PF01370">
    <property type="entry name" value="Epimerase"/>
    <property type="match status" value="1"/>
</dbReference>
<evidence type="ECO:0000259" key="2">
    <source>
        <dbReference type="Pfam" id="PF01370"/>
    </source>
</evidence>
<gene>
    <name evidence="3" type="ORF">GCM10010269_50630</name>
</gene>
<feature type="domain" description="NAD-dependent epimerase/dehydratase" evidence="2">
    <location>
        <begin position="7"/>
        <end position="237"/>
    </location>
</feature>
<comment type="caution">
    <text evidence="3">The sequence shown here is derived from an EMBL/GenBank/DDBJ whole genome shotgun (WGS) entry which is preliminary data.</text>
</comment>
<name>A0A918FYZ2_9ACTN</name>
<dbReference type="RefSeq" id="WP_190151600.1">
    <property type="nucleotide sequence ID" value="NZ_BMTL01000022.1"/>
</dbReference>
<evidence type="ECO:0000313" key="4">
    <source>
        <dbReference type="Proteomes" id="UP000606194"/>
    </source>
</evidence>
<dbReference type="AlphaFoldDB" id="A0A918FYZ2"/>
<accession>A0A918FYZ2</accession>
<dbReference type="InterPro" id="IPR001509">
    <property type="entry name" value="Epimerase_deHydtase"/>
</dbReference>
<protein>
    <submittedName>
        <fullName evidence="3">UDP-glucose 4-epimerase GalE</fullName>
    </submittedName>
</protein>
<dbReference type="EMBL" id="BMTL01000022">
    <property type="protein sequence ID" value="GGS05607.1"/>
    <property type="molecule type" value="Genomic_DNA"/>
</dbReference>
<dbReference type="InterPro" id="IPR050177">
    <property type="entry name" value="Lipid_A_modif_metabolic_enz"/>
</dbReference>
<dbReference type="CDD" id="cd08946">
    <property type="entry name" value="SDR_e"/>
    <property type="match status" value="1"/>
</dbReference>